<dbReference type="InterPro" id="IPR017927">
    <property type="entry name" value="FAD-bd_FR_type"/>
</dbReference>
<dbReference type="Gene3D" id="3.10.20.30">
    <property type="match status" value="1"/>
</dbReference>
<keyword evidence="3" id="KW-0001">2Fe-2S</keyword>
<dbReference type="Pfam" id="PF03473">
    <property type="entry name" value="MOSC"/>
    <property type="match status" value="1"/>
</dbReference>
<dbReference type="InterPro" id="IPR005302">
    <property type="entry name" value="MoCF_Sase_C"/>
</dbReference>
<comment type="cofactor">
    <cofactor evidence="9">
        <name>[2Fe-2S] cluster</name>
        <dbReference type="ChEBI" id="CHEBI:190135"/>
    </cofactor>
</comment>
<dbReference type="PROSITE" id="PS51340">
    <property type="entry name" value="MOSC"/>
    <property type="match status" value="1"/>
</dbReference>
<evidence type="ECO:0000256" key="5">
    <source>
        <dbReference type="ARBA" id="ARBA00022827"/>
    </source>
</evidence>
<evidence type="ECO:0000256" key="3">
    <source>
        <dbReference type="ARBA" id="ARBA00022714"/>
    </source>
</evidence>
<evidence type="ECO:0000259" key="12">
    <source>
        <dbReference type="PROSITE" id="PS51085"/>
    </source>
</evidence>
<dbReference type="InterPro" id="IPR050415">
    <property type="entry name" value="MRET"/>
</dbReference>
<evidence type="ECO:0000256" key="8">
    <source>
        <dbReference type="ARBA" id="ARBA00023014"/>
    </source>
</evidence>
<dbReference type="Pfam" id="PF00175">
    <property type="entry name" value="NAD_binding_1"/>
    <property type="match status" value="1"/>
</dbReference>
<keyword evidence="5" id="KW-0274">FAD</keyword>
<feature type="region of interest" description="Disordered" evidence="11">
    <location>
        <begin position="1"/>
        <end position="30"/>
    </location>
</feature>
<evidence type="ECO:0000259" key="14">
    <source>
        <dbReference type="PROSITE" id="PS51384"/>
    </source>
</evidence>
<keyword evidence="8" id="KW-0411">Iron-sulfur</keyword>
<evidence type="ECO:0000256" key="10">
    <source>
        <dbReference type="ARBA" id="ARBA00061434"/>
    </source>
</evidence>
<keyword evidence="16" id="KW-1185">Reference proteome</keyword>
<feature type="domain" description="2Fe-2S ferredoxin-type" evidence="12">
    <location>
        <begin position="550"/>
        <end position="634"/>
    </location>
</feature>
<dbReference type="EMBL" id="RSEJ01000011">
    <property type="protein sequence ID" value="NBI53278.1"/>
    <property type="molecule type" value="Genomic_DNA"/>
</dbReference>
<evidence type="ECO:0000313" key="16">
    <source>
        <dbReference type="Proteomes" id="UP000738517"/>
    </source>
</evidence>
<protein>
    <submittedName>
        <fullName evidence="15">MOSC domain-containing protein</fullName>
    </submittedName>
</protein>
<evidence type="ECO:0000256" key="2">
    <source>
        <dbReference type="ARBA" id="ARBA00022630"/>
    </source>
</evidence>
<accession>A0ABW9YHS3</accession>
<evidence type="ECO:0000313" key="15">
    <source>
        <dbReference type="EMBL" id="NBI53278.1"/>
    </source>
</evidence>
<dbReference type="CDD" id="cd06215">
    <property type="entry name" value="FNR_iron_sulfur_binding_1"/>
    <property type="match status" value="1"/>
</dbReference>
<dbReference type="Proteomes" id="UP000738517">
    <property type="component" value="Unassembled WGS sequence"/>
</dbReference>
<dbReference type="SUPFAM" id="SSF54292">
    <property type="entry name" value="2Fe-2S ferredoxin-like"/>
    <property type="match status" value="1"/>
</dbReference>
<dbReference type="PANTHER" id="PTHR47354:SF6">
    <property type="entry name" value="NADH OXIDOREDUCTASE HCR"/>
    <property type="match status" value="1"/>
</dbReference>
<evidence type="ECO:0000256" key="6">
    <source>
        <dbReference type="ARBA" id="ARBA00023002"/>
    </source>
</evidence>
<keyword evidence="4" id="KW-0479">Metal-binding</keyword>
<organism evidence="15 16">
    <name type="scientific">Photobacterium alginatilyticum</name>
    <dbReference type="NCBI Taxonomy" id="1775171"/>
    <lineage>
        <taxon>Bacteria</taxon>
        <taxon>Pseudomonadati</taxon>
        <taxon>Pseudomonadota</taxon>
        <taxon>Gammaproteobacteria</taxon>
        <taxon>Vibrionales</taxon>
        <taxon>Vibrionaceae</taxon>
        <taxon>Photobacterium</taxon>
    </lineage>
</organism>
<evidence type="ECO:0000259" key="13">
    <source>
        <dbReference type="PROSITE" id="PS51340"/>
    </source>
</evidence>
<evidence type="ECO:0000256" key="1">
    <source>
        <dbReference type="ARBA" id="ARBA00001974"/>
    </source>
</evidence>
<dbReference type="InterPro" id="IPR039261">
    <property type="entry name" value="FNR_nucleotide-bd"/>
</dbReference>
<dbReference type="InterPro" id="IPR006058">
    <property type="entry name" value="2Fe2S_fd_BS"/>
</dbReference>
<dbReference type="InterPro" id="IPR001041">
    <property type="entry name" value="2Fe-2S_ferredoxin-type"/>
</dbReference>
<evidence type="ECO:0000256" key="7">
    <source>
        <dbReference type="ARBA" id="ARBA00023004"/>
    </source>
</evidence>
<dbReference type="InterPro" id="IPR011037">
    <property type="entry name" value="Pyrv_Knase-like_insert_dom_sf"/>
</dbReference>
<dbReference type="InterPro" id="IPR001433">
    <property type="entry name" value="OxRdtase_FAD/NAD-bd"/>
</dbReference>
<dbReference type="PROSITE" id="PS00197">
    <property type="entry name" value="2FE2S_FER_1"/>
    <property type="match status" value="1"/>
</dbReference>
<evidence type="ECO:0000256" key="9">
    <source>
        <dbReference type="ARBA" id="ARBA00034078"/>
    </source>
</evidence>
<proteinExistence type="inferred from homology"/>
<sequence>MKNNKSRTVAVSKSTSAGSPVHSQQTTNPQHPVLTQINVFPVKSIGGLSQSQAWVEKQGLCFDRRFMVAKIDGSMLTARKYPELVKVTATLQPHGLTLSFPNMLPLVLKYADFTMNEANAQVWNDSFSAYTTLSKADAWFSQITGEQVRLLYTGDQSNRVRPKIQQNVSFADGYPLLVISEASLDALNTRSSQHHTMDQFRTNLVVGGTEAFAEDSWKRIRIGEVEFESVKPCARCILTTVDPKTGHFNELKEPLATLSSFRSDSTGDVYFGQNLVALNEGVIKAGDTIEILESKAKERYPDNSSLNLTLTCVEREDIARDFCTFWLEPTKQQTLPAYQPGQHLPLQVEINGEYVARRYTLSSSPSRPGRYGISVKRIDNGRVSNWLHDNLQIGDTLVAEKPDGTFHLGLHTDKLLLLSAGSGIAPMISMLRYLADHDKVHDVIFHHQCRCQADIPYRDELADLAAKYPQLKVIFVLSQPDADWDGLSGRLTENHLKYIPAITERQVFVCGPDAFMSEAKALLLRAGVAETNYHQEAFGPARGNTEQAAQDVTISVDGNLFRGNNQGTLLEQAEDAGLSIANSCRTGFCGACKVTLESGEVEQPDVPALLPGEKEDGKVLACCCIPKTDVEFRS</sequence>
<dbReference type="Pfam" id="PF00970">
    <property type="entry name" value="FAD_binding_6"/>
    <property type="match status" value="1"/>
</dbReference>
<dbReference type="PROSITE" id="PS51384">
    <property type="entry name" value="FAD_FR"/>
    <property type="match status" value="1"/>
</dbReference>
<keyword evidence="6" id="KW-0560">Oxidoreductase</keyword>
<evidence type="ECO:0000256" key="11">
    <source>
        <dbReference type="SAM" id="MobiDB-lite"/>
    </source>
</evidence>
<comment type="similarity">
    <text evidence="10">In the N-terminal section; belongs to the FAD-binding oxidoreductase type 6 family.</text>
</comment>
<dbReference type="PRINTS" id="PR00371">
    <property type="entry name" value="FPNCR"/>
</dbReference>
<dbReference type="PRINTS" id="PR00409">
    <property type="entry name" value="PHDIOXRDTASE"/>
</dbReference>
<gene>
    <name evidence="15" type="ORF">EIZ48_11890</name>
</gene>
<dbReference type="CDD" id="cd00207">
    <property type="entry name" value="fer2"/>
    <property type="match status" value="1"/>
</dbReference>
<dbReference type="Pfam" id="PF00111">
    <property type="entry name" value="Fer2"/>
    <property type="match status" value="1"/>
</dbReference>
<feature type="domain" description="FAD-binding FR-type" evidence="14">
    <location>
        <begin position="305"/>
        <end position="409"/>
    </location>
</feature>
<name>A0ABW9YHS3_9GAMM</name>
<dbReference type="SUPFAM" id="SSF141673">
    <property type="entry name" value="MOSC N-terminal domain-like"/>
    <property type="match status" value="1"/>
</dbReference>
<dbReference type="InterPro" id="IPR001709">
    <property type="entry name" value="Flavoprot_Pyr_Nucl_cyt_Rdtase"/>
</dbReference>
<feature type="domain" description="MOSC" evidence="13">
    <location>
        <begin position="138"/>
        <end position="292"/>
    </location>
</feature>
<keyword evidence="7" id="KW-0408">Iron</keyword>
<dbReference type="PANTHER" id="PTHR47354">
    <property type="entry name" value="NADH OXIDOREDUCTASE HCR"/>
    <property type="match status" value="1"/>
</dbReference>
<dbReference type="InterPro" id="IPR012675">
    <property type="entry name" value="Beta-grasp_dom_sf"/>
</dbReference>
<dbReference type="SUPFAM" id="SSF52343">
    <property type="entry name" value="Ferredoxin reductase-like, C-terminal NADP-linked domain"/>
    <property type="match status" value="1"/>
</dbReference>
<reference evidence="15 16" key="1">
    <citation type="journal article" date="2017" name="Int. J. Syst. Evol. Microbiol.">
        <title>Photobacterium alginatilyticum sp. nov., a marine bacterium isolated from bottom seawater.</title>
        <authorList>
            <person name="Wang X."/>
            <person name="Wang Y."/>
            <person name="Yang X."/>
            <person name="Sun H."/>
            <person name="Li B."/>
            <person name="Zhang X.H."/>
        </authorList>
    </citation>
    <scope>NUCLEOTIDE SEQUENCE [LARGE SCALE GENOMIC DNA]</scope>
    <source>
        <strain evidence="15 16">P03D4</strain>
    </source>
</reference>
<dbReference type="Gene3D" id="2.40.30.10">
    <property type="entry name" value="Translation factors"/>
    <property type="match status" value="1"/>
</dbReference>
<dbReference type="InterPro" id="IPR036010">
    <property type="entry name" value="2Fe-2S_ferredoxin-like_sf"/>
</dbReference>
<comment type="cofactor">
    <cofactor evidence="1">
        <name>FAD</name>
        <dbReference type="ChEBI" id="CHEBI:57692"/>
    </cofactor>
</comment>
<evidence type="ECO:0000256" key="4">
    <source>
        <dbReference type="ARBA" id="ARBA00022723"/>
    </source>
</evidence>
<comment type="caution">
    <text evidence="15">The sequence shown here is derived from an EMBL/GenBank/DDBJ whole genome shotgun (WGS) entry which is preliminary data.</text>
</comment>
<dbReference type="Pfam" id="PF03476">
    <property type="entry name" value="MOSC_N"/>
    <property type="match status" value="1"/>
</dbReference>
<dbReference type="InterPro" id="IPR017938">
    <property type="entry name" value="Riboflavin_synthase-like_b-brl"/>
</dbReference>
<dbReference type="Gene3D" id="3.40.50.80">
    <property type="entry name" value="Nucleotide-binding domain of ferredoxin-NADP reductase (FNR) module"/>
    <property type="match status" value="1"/>
</dbReference>
<keyword evidence="2" id="KW-0285">Flavoprotein</keyword>
<dbReference type="SUPFAM" id="SSF63380">
    <property type="entry name" value="Riboflavin synthase domain-like"/>
    <property type="match status" value="1"/>
</dbReference>
<dbReference type="InterPro" id="IPR008333">
    <property type="entry name" value="Cbr1-like_FAD-bd_dom"/>
</dbReference>
<dbReference type="InterPro" id="IPR005303">
    <property type="entry name" value="MOCOS_middle"/>
</dbReference>
<dbReference type="SUPFAM" id="SSF50800">
    <property type="entry name" value="PK beta-barrel domain-like"/>
    <property type="match status" value="1"/>
</dbReference>
<dbReference type="PROSITE" id="PS51085">
    <property type="entry name" value="2FE2S_FER_2"/>
    <property type="match status" value="1"/>
</dbReference>